<keyword evidence="1 6" id="KW-0732">Signal</keyword>
<dbReference type="InterPro" id="IPR000504">
    <property type="entry name" value="RRM_dom"/>
</dbReference>
<evidence type="ECO:0000259" key="7">
    <source>
        <dbReference type="PROSITE" id="PS50102"/>
    </source>
</evidence>
<evidence type="ECO:0000313" key="8">
    <source>
        <dbReference type="EMBL" id="CAF1078616.1"/>
    </source>
</evidence>
<evidence type="ECO:0000256" key="3">
    <source>
        <dbReference type="ARBA" id="ARBA00022884"/>
    </source>
</evidence>
<evidence type="ECO:0000256" key="5">
    <source>
        <dbReference type="PROSITE-ProRule" id="PRU00176"/>
    </source>
</evidence>
<dbReference type="InterPro" id="IPR012677">
    <property type="entry name" value="Nucleotide-bd_a/b_plait_sf"/>
</dbReference>
<feature type="chain" id="PRO_5032585070" description="RRM domain-containing protein" evidence="6">
    <location>
        <begin position="28"/>
        <end position="525"/>
    </location>
</feature>
<dbReference type="AlphaFoldDB" id="A0A814MEL0"/>
<dbReference type="InterPro" id="IPR035979">
    <property type="entry name" value="RBD_domain_sf"/>
</dbReference>
<dbReference type="Pfam" id="PF03024">
    <property type="entry name" value="Folate_rec"/>
    <property type="match status" value="1"/>
</dbReference>
<dbReference type="InterPro" id="IPR018143">
    <property type="entry name" value="Folate_rcpt-like"/>
</dbReference>
<evidence type="ECO:0000256" key="4">
    <source>
        <dbReference type="ARBA" id="ARBA00023157"/>
    </source>
</evidence>
<proteinExistence type="predicted"/>
<feature type="domain" description="RRM" evidence="7">
    <location>
        <begin position="296"/>
        <end position="376"/>
    </location>
</feature>
<dbReference type="SUPFAM" id="SSF54928">
    <property type="entry name" value="RNA-binding domain, RBD"/>
    <property type="match status" value="2"/>
</dbReference>
<evidence type="ECO:0000313" key="9">
    <source>
        <dbReference type="Proteomes" id="UP000663879"/>
    </source>
</evidence>
<evidence type="ECO:0000256" key="6">
    <source>
        <dbReference type="SAM" id="SignalP"/>
    </source>
</evidence>
<keyword evidence="3 5" id="KW-0694">RNA-binding</keyword>
<dbReference type="Pfam" id="PF00076">
    <property type="entry name" value="RRM_1"/>
    <property type="match status" value="2"/>
</dbReference>
<name>A0A814MEL0_9BILA</name>
<feature type="domain" description="RRM" evidence="7">
    <location>
        <begin position="210"/>
        <end position="291"/>
    </location>
</feature>
<feature type="non-terminal residue" evidence="8">
    <location>
        <position position="1"/>
    </location>
</feature>
<sequence>MNLICLGIRRFMFFLFWLLCLFKLSRSETNSMGSLDDSISHTDYLIAIYSSTSKKPCTYFSENRFSQPDTSLINCTWYKSNACCKRTEVASVFETMFTLNQASQTCMNMMNYMMCYFCSPDQYIWYRGTNVYVCLKFCEELMDKCKDAEYGGRIVGDIYKDGKTFCEAQDFKVIKSNQQCFDFDSKIRDKLEDYDDSIENNHVTQTNDFVKLFVTRIPNFMNEKDLRKIFEEFGEIYEFNFLKERKSGESKGCCYVTYFNREAALEAQKKLNNVKTLPSMSRPMIVKITEFDTNERKLFIGMLSRKLNEDDLKEVFQIYGTIEDCIVLRDSKGISRGCAFVTYKDKQSALNAIKFMHRSQIMENCSAPINVRFADTYMTKRNNLVKKNSSNYILKKQLNIPMKQIPTNLNSLILFQQLINNLNNQNNYTNNLTKANNMRQFSPSAFGDSDYKHANWNINNESQNNRVFNDVLNNKSYPFDLNSSNLSNQAPNITNNFLNVIEPNNSNVKQIKGPANSNLFIYHLP</sequence>
<dbReference type="OrthoDB" id="5982264at2759"/>
<dbReference type="Proteomes" id="UP000663879">
    <property type="component" value="Unassembled WGS sequence"/>
</dbReference>
<dbReference type="FunFam" id="3.30.70.330:FF:000013">
    <property type="entry name" value="CUGBP Elav-like family member 1 isoform 2"/>
    <property type="match status" value="1"/>
</dbReference>
<dbReference type="SMART" id="SM00360">
    <property type="entry name" value="RRM"/>
    <property type="match status" value="2"/>
</dbReference>
<evidence type="ECO:0000256" key="2">
    <source>
        <dbReference type="ARBA" id="ARBA00022737"/>
    </source>
</evidence>
<dbReference type="PANTHER" id="PTHR24012">
    <property type="entry name" value="RNA BINDING PROTEIN"/>
    <property type="match status" value="1"/>
</dbReference>
<evidence type="ECO:0000256" key="1">
    <source>
        <dbReference type="ARBA" id="ARBA00022729"/>
    </source>
</evidence>
<keyword evidence="2" id="KW-0677">Repeat</keyword>
<dbReference type="EMBL" id="CAJNOC010006466">
    <property type="protein sequence ID" value="CAF1078616.1"/>
    <property type="molecule type" value="Genomic_DNA"/>
</dbReference>
<keyword evidence="4" id="KW-1015">Disulfide bond</keyword>
<protein>
    <recommendedName>
        <fullName evidence="7">RRM domain-containing protein</fullName>
    </recommendedName>
</protein>
<dbReference type="PROSITE" id="PS50102">
    <property type="entry name" value="RRM"/>
    <property type="match status" value="2"/>
</dbReference>
<reference evidence="8" key="1">
    <citation type="submission" date="2021-02" db="EMBL/GenBank/DDBJ databases">
        <authorList>
            <person name="Nowell W R."/>
        </authorList>
    </citation>
    <scope>NUCLEOTIDE SEQUENCE</scope>
    <source>
        <strain evidence="8">Ploen Becks lab</strain>
    </source>
</reference>
<dbReference type="Gene3D" id="3.30.70.330">
    <property type="match status" value="2"/>
</dbReference>
<comment type="caution">
    <text evidence="8">The sequence shown here is derived from an EMBL/GenBank/DDBJ whole genome shotgun (WGS) entry which is preliminary data.</text>
</comment>
<gene>
    <name evidence="8" type="ORF">OXX778_LOCUS20085</name>
</gene>
<accession>A0A814MEL0</accession>
<keyword evidence="9" id="KW-1185">Reference proteome</keyword>
<dbReference type="GO" id="GO:0003723">
    <property type="term" value="F:RNA binding"/>
    <property type="evidence" value="ECO:0007669"/>
    <property type="project" value="UniProtKB-UniRule"/>
</dbReference>
<organism evidence="8 9">
    <name type="scientific">Brachionus calyciflorus</name>
    <dbReference type="NCBI Taxonomy" id="104777"/>
    <lineage>
        <taxon>Eukaryota</taxon>
        <taxon>Metazoa</taxon>
        <taxon>Spiralia</taxon>
        <taxon>Gnathifera</taxon>
        <taxon>Rotifera</taxon>
        <taxon>Eurotatoria</taxon>
        <taxon>Monogononta</taxon>
        <taxon>Pseudotrocha</taxon>
        <taxon>Ploima</taxon>
        <taxon>Brachionidae</taxon>
        <taxon>Brachionus</taxon>
    </lineage>
</organism>
<feature type="signal peptide" evidence="6">
    <location>
        <begin position="1"/>
        <end position="27"/>
    </location>
</feature>